<dbReference type="InterPro" id="IPR014755">
    <property type="entry name" value="Cu-Rt/internalin_Ig-like"/>
</dbReference>
<feature type="chain" id="PRO_5012900662" description="SbsA Ig-like domain-containing protein" evidence="3">
    <location>
        <begin position="32"/>
        <end position="668"/>
    </location>
</feature>
<dbReference type="EMBL" id="NSKE01000007">
    <property type="protein sequence ID" value="PAU93563.1"/>
    <property type="molecule type" value="Genomic_DNA"/>
</dbReference>
<proteinExistence type="predicted"/>
<reference evidence="4 5" key="1">
    <citation type="submission" date="2017-08" db="EMBL/GenBank/DDBJ databases">
        <title>Aliifodinibius alkalisoli sp. nov., isolated from saline alkaline soil.</title>
        <authorList>
            <person name="Liu D."/>
            <person name="Zhang G."/>
        </authorList>
    </citation>
    <scope>NUCLEOTIDE SEQUENCE [LARGE SCALE GENOMIC DNA]</scope>
    <source>
        <strain evidence="4 5">WN023</strain>
    </source>
</reference>
<accession>A0A2A2G9N2</accession>
<name>A0A2A2G9N2_9BACT</name>
<feature type="region of interest" description="Disordered" evidence="2">
    <location>
        <begin position="374"/>
        <end position="394"/>
    </location>
</feature>
<dbReference type="Proteomes" id="UP000218831">
    <property type="component" value="Unassembled WGS sequence"/>
</dbReference>
<evidence type="ECO:0000313" key="5">
    <source>
        <dbReference type="Proteomes" id="UP000218831"/>
    </source>
</evidence>
<evidence type="ECO:0000256" key="3">
    <source>
        <dbReference type="SAM" id="SignalP"/>
    </source>
</evidence>
<dbReference type="RefSeq" id="WP_095606754.1">
    <property type="nucleotide sequence ID" value="NZ_NSKE01000007.1"/>
</dbReference>
<comment type="caution">
    <text evidence="4">The sequence shown here is derived from an EMBL/GenBank/DDBJ whole genome shotgun (WGS) entry which is preliminary data.</text>
</comment>
<evidence type="ECO:0008006" key="6">
    <source>
        <dbReference type="Google" id="ProtNLM"/>
    </source>
</evidence>
<dbReference type="AlphaFoldDB" id="A0A2A2G9N2"/>
<organism evidence="4 5">
    <name type="scientific">Fodinibius salipaludis</name>
    <dbReference type="NCBI Taxonomy" id="2032627"/>
    <lineage>
        <taxon>Bacteria</taxon>
        <taxon>Pseudomonadati</taxon>
        <taxon>Balneolota</taxon>
        <taxon>Balneolia</taxon>
        <taxon>Balneolales</taxon>
        <taxon>Balneolaceae</taxon>
        <taxon>Fodinibius</taxon>
    </lineage>
</organism>
<protein>
    <recommendedName>
        <fullName evidence="6">SbsA Ig-like domain-containing protein</fullName>
    </recommendedName>
</protein>
<keyword evidence="5" id="KW-1185">Reference proteome</keyword>
<feature type="signal peptide" evidence="3">
    <location>
        <begin position="1"/>
        <end position="31"/>
    </location>
</feature>
<dbReference type="Gene3D" id="2.60.40.1220">
    <property type="match status" value="1"/>
</dbReference>
<evidence type="ECO:0000256" key="1">
    <source>
        <dbReference type="ARBA" id="ARBA00022729"/>
    </source>
</evidence>
<evidence type="ECO:0000313" key="4">
    <source>
        <dbReference type="EMBL" id="PAU93563.1"/>
    </source>
</evidence>
<keyword evidence="1 3" id="KW-0732">Signal</keyword>
<evidence type="ECO:0000256" key="2">
    <source>
        <dbReference type="SAM" id="MobiDB-lite"/>
    </source>
</evidence>
<sequence length="668" mass="72584">MSNNNSIYYNFKKLSWLLAIPLMFGVLITSCGDDSPVSPQEQLENAKGTVQGVVVDKATGDPLSGIGVTLVYEDSTDEGSQTFLGSTSSDGSFTFRDVPVTENATTNGGDKSNPYMLRLDASSLDNYRDSYLAEIDVVFESTGGDNGAVATDMVSNIRIPLSEQAVTVTGKAHTNSDKVISGATVELYQQFNPVINGDNSTQTEMLVATGETGNDGSFTFEGVEEDAQIKFRFIDESDPANVIDHETGYHTTPSGEESPSMDLGVVSAFEEDRTGAFYITNITPEPGSDVGTDTSFTYTFNRPVAENSWTDASQGFGNGTFKDAIYFEDYGPKKSPGDIEFDVSWNDDRTELTITPENLVDANEYRLRSRAAFDNNSDGSNVGGPLSSGPIANEDGNFVDEYGNDLSYNASDYDKFEAEELEFTTGDNQNKPHTPSLSFTQVANDTVDWSSGSAEVTWDIDNSPAEVKEYEVFISKNGGPYEHYETLDKDALSILNREVTQTYDAVGINVSDDPQFNNIKVTDVNDGALSVDIKIRAVSTNLVQGDFSDPVTFEDVKQPVINSASINNTTESTGEVEVNFSELMTKEESTNPDNYIFVDDNGDEITSITIESFEVTEYNSGTEVKITVADENNLDNSGGPEYIQVNDVSDLAGNTINTANNGNQEQYN</sequence>
<gene>
    <name evidence="4" type="ORF">CK503_10425</name>
</gene>